<dbReference type="SUPFAM" id="SSF47473">
    <property type="entry name" value="EF-hand"/>
    <property type="match status" value="1"/>
</dbReference>
<dbReference type="GO" id="GO:0005509">
    <property type="term" value="F:calcium ion binding"/>
    <property type="evidence" value="ECO:0007669"/>
    <property type="project" value="InterPro"/>
</dbReference>
<dbReference type="EMBL" id="BMED01000007">
    <property type="protein sequence ID" value="GGC97907.1"/>
    <property type="molecule type" value="Genomic_DNA"/>
</dbReference>
<organism evidence="2 3">
    <name type="scientific">Undibacterium terreum</name>
    <dbReference type="NCBI Taxonomy" id="1224302"/>
    <lineage>
        <taxon>Bacteria</taxon>
        <taxon>Pseudomonadati</taxon>
        <taxon>Pseudomonadota</taxon>
        <taxon>Betaproteobacteria</taxon>
        <taxon>Burkholderiales</taxon>
        <taxon>Oxalobacteraceae</taxon>
        <taxon>Undibacterium</taxon>
    </lineage>
</organism>
<comment type="caution">
    <text evidence="2">The sequence shown here is derived from an EMBL/GenBank/DDBJ whole genome shotgun (WGS) entry which is preliminary data.</text>
</comment>
<dbReference type="CDD" id="cd00051">
    <property type="entry name" value="EFh"/>
    <property type="match status" value="1"/>
</dbReference>
<dbReference type="Proteomes" id="UP000637423">
    <property type="component" value="Unassembled WGS sequence"/>
</dbReference>
<name>A0A916V0B3_9BURK</name>
<proteinExistence type="predicted"/>
<dbReference type="RefSeq" id="WP_188569047.1">
    <property type="nucleotide sequence ID" value="NZ_BMED01000007.1"/>
</dbReference>
<gene>
    <name evidence="2" type="ORF">GCM10011396_51800</name>
</gene>
<evidence type="ECO:0000259" key="1">
    <source>
        <dbReference type="PROSITE" id="PS50222"/>
    </source>
</evidence>
<dbReference type="InterPro" id="IPR018247">
    <property type="entry name" value="EF_Hand_1_Ca_BS"/>
</dbReference>
<dbReference type="PROSITE" id="PS50222">
    <property type="entry name" value="EF_HAND_2"/>
    <property type="match status" value="1"/>
</dbReference>
<reference evidence="2" key="2">
    <citation type="submission" date="2020-09" db="EMBL/GenBank/DDBJ databases">
        <authorList>
            <person name="Sun Q."/>
            <person name="Zhou Y."/>
        </authorList>
    </citation>
    <scope>NUCLEOTIDE SEQUENCE</scope>
    <source>
        <strain evidence="2">CGMCC 1.10998</strain>
    </source>
</reference>
<protein>
    <recommendedName>
        <fullName evidence="1">EF-hand domain-containing protein</fullName>
    </recommendedName>
</protein>
<accession>A0A916V0B3</accession>
<dbReference type="Gene3D" id="1.10.238.10">
    <property type="entry name" value="EF-hand"/>
    <property type="match status" value="1"/>
</dbReference>
<dbReference type="Pfam" id="PF13499">
    <property type="entry name" value="EF-hand_7"/>
    <property type="match status" value="1"/>
</dbReference>
<sequence length="185" mass="19572">MSSISQLSSAYNAILSTNTLKKNTAAQIPSTDADATVAKTREKDAAAATAADNKPTLTVALFPDMYNSRVMAAVDTNGDQKISKEEYSAQIRASGGSQSRADAMYKKMDKDSDGTVSAQEFTDSIASPFAKDGYAQKIAQLIEQIQGGQSTAPFSGTVLDADGKVSQANSDQILRNMVQEFPGNI</sequence>
<evidence type="ECO:0000313" key="2">
    <source>
        <dbReference type="EMBL" id="GGC97907.1"/>
    </source>
</evidence>
<keyword evidence="3" id="KW-1185">Reference proteome</keyword>
<dbReference type="PROSITE" id="PS00018">
    <property type="entry name" value="EF_HAND_1"/>
    <property type="match status" value="1"/>
</dbReference>
<reference evidence="2" key="1">
    <citation type="journal article" date="2014" name="Int. J. Syst. Evol. Microbiol.">
        <title>Complete genome sequence of Corynebacterium casei LMG S-19264T (=DSM 44701T), isolated from a smear-ripened cheese.</title>
        <authorList>
            <consortium name="US DOE Joint Genome Institute (JGI-PGF)"/>
            <person name="Walter F."/>
            <person name="Albersmeier A."/>
            <person name="Kalinowski J."/>
            <person name="Ruckert C."/>
        </authorList>
    </citation>
    <scope>NUCLEOTIDE SEQUENCE</scope>
    <source>
        <strain evidence="2">CGMCC 1.10998</strain>
    </source>
</reference>
<evidence type="ECO:0000313" key="3">
    <source>
        <dbReference type="Proteomes" id="UP000637423"/>
    </source>
</evidence>
<dbReference type="InterPro" id="IPR002048">
    <property type="entry name" value="EF_hand_dom"/>
</dbReference>
<dbReference type="AlphaFoldDB" id="A0A916V0B3"/>
<dbReference type="InterPro" id="IPR011992">
    <property type="entry name" value="EF-hand-dom_pair"/>
</dbReference>
<feature type="domain" description="EF-hand" evidence="1">
    <location>
        <begin position="96"/>
        <end position="131"/>
    </location>
</feature>